<organism evidence="2 3">
    <name type="scientific">Exophiala dermatitidis</name>
    <name type="common">Black yeast-like fungus</name>
    <name type="synonym">Wangiella dermatitidis</name>
    <dbReference type="NCBI Taxonomy" id="5970"/>
    <lineage>
        <taxon>Eukaryota</taxon>
        <taxon>Fungi</taxon>
        <taxon>Dikarya</taxon>
        <taxon>Ascomycota</taxon>
        <taxon>Pezizomycotina</taxon>
        <taxon>Eurotiomycetes</taxon>
        <taxon>Chaetothyriomycetidae</taxon>
        <taxon>Chaetothyriales</taxon>
        <taxon>Herpotrichiellaceae</taxon>
        <taxon>Exophiala</taxon>
    </lineage>
</organism>
<feature type="compositionally biased region" description="Polar residues" evidence="1">
    <location>
        <begin position="121"/>
        <end position="133"/>
    </location>
</feature>
<dbReference type="PANTHER" id="PTHR23225">
    <property type="entry name" value="ZINC FINGER PROTEIN"/>
    <property type="match status" value="1"/>
</dbReference>
<dbReference type="InterPro" id="IPR039970">
    <property type="entry name" value="TF_Grauzone"/>
</dbReference>
<sequence>MDPQYGDLPGEQDHMYSQPRYPYASAQRDIMPSWENDTDLSSIHPALRPNQPHDEFERGLLYHSSSQDHRYFRSYDPVAQGFARPIFRQEMTESALNPHAVGNLWPNSLEPGQNIRYRSPADSSGISLTSDPSAGSDYALSPGIGGERHDFSVAHNPSEWASPAFDQLSISDATHDWSGEASYMSSLPSTPAASHHRALSMRDLQVTPDAEGEDEPMDDRDTDALVPRILLPEELELSERMPSPTDSGLGQSILEVEDRVVDEGEYRTHRGDGDSDFTPARQPRLPRLPRLRSVTDRRRSLRSPAQQRQNARPAAMFDPQARIHKRRQIRRATATNDIDVPRSKHKRLSFRPGQKGPKLFLCTFHHYGCHQTFANKNEWKRHVYFQHLQLGYFRCDMGTCSPEIAGKFFRGHNDFKRKDLFTQHCRRMHAPWVVAGRGEEAASKKEKDNFEKELEEIRSRCWVDRRGPPNRSACGFCGETFVDADDEGEAGQGRSWEERMHHVGRHLEKQEVNVLEEDVDQGLREWAITENIIRRGRNGEYLLVIDEAAVAGPSTVGGRGRRSRRLRGRRSRATVREVEDDVDDDDTSSDTDAEGQDE</sequence>
<dbReference type="PANTHER" id="PTHR23225:SF2">
    <property type="entry name" value="AT09679P-RELATED"/>
    <property type="match status" value="1"/>
</dbReference>
<dbReference type="GO" id="GO:0003700">
    <property type="term" value="F:DNA-binding transcription factor activity"/>
    <property type="evidence" value="ECO:0007669"/>
    <property type="project" value="InterPro"/>
</dbReference>
<evidence type="ECO:0000256" key="1">
    <source>
        <dbReference type="SAM" id="MobiDB-lite"/>
    </source>
</evidence>
<accession>A0AAN6F153</accession>
<feature type="compositionally biased region" description="Low complexity" evidence="1">
    <location>
        <begin position="304"/>
        <end position="315"/>
    </location>
</feature>
<evidence type="ECO:0008006" key="4">
    <source>
        <dbReference type="Google" id="ProtNLM"/>
    </source>
</evidence>
<gene>
    <name evidence="2" type="ORF">HRR80_001108</name>
</gene>
<dbReference type="AlphaFoldDB" id="A0AAN6F153"/>
<proteinExistence type="predicted"/>
<protein>
    <recommendedName>
        <fullName evidence="4">C2H2-type domain-containing protein</fullName>
    </recommendedName>
</protein>
<reference evidence="2" key="1">
    <citation type="submission" date="2023-01" db="EMBL/GenBank/DDBJ databases">
        <title>Exophiala dermititidis isolated from Cystic Fibrosis Patient.</title>
        <authorList>
            <person name="Kurbessoian T."/>
            <person name="Crocker A."/>
            <person name="Murante D."/>
            <person name="Hogan D.A."/>
            <person name="Stajich J.E."/>
        </authorList>
    </citation>
    <scope>NUCLEOTIDE SEQUENCE</scope>
    <source>
        <strain evidence="2">Ex8</strain>
    </source>
</reference>
<feature type="region of interest" description="Disordered" evidence="1">
    <location>
        <begin position="115"/>
        <end position="143"/>
    </location>
</feature>
<dbReference type="EMBL" id="JAJGCB010000002">
    <property type="protein sequence ID" value="KAJ8994389.1"/>
    <property type="molecule type" value="Genomic_DNA"/>
</dbReference>
<dbReference type="Proteomes" id="UP001161757">
    <property type="component" value="Unassembled WGS sequence"/>
</dbReference>
<evidence type="ECO:0000313" key="3">
    <source>
        <dbReference type="Proteomes" id="UP001161757"/>
    </source>
</evidence>
<feature type="compositionally biased region" description="Acidic residues" evidence="1">
    <location>
        <begin position="578"/>
        <end position="598"/>
    </location>
</feature>
<feature type="region of interest" description="Disordered" evidence="1">
    <location>
        <begin position="266"/>
        <end position="317"/>
    </location>
</feature>
<name>A0AAN6F153_EXODE</name>
<comment type="caution">
    <text evidence="2">The sequence shown here is derived from an EMBL/GenBank/DDBJ whole genome shotgun (WGS) entry which is preliminary data.</text>
</comment>
<feature type="compositionally biased region" description="Basic residues" evidence="1">
    <location>
        <begin position="559"/>
        <end position="573"/>
    </location>
</feature>
<feature type="region of interest" description="Disordered" evidence="1">
    <location>
        <begin position="553"/>
        <end position="598"/>
    </location>
</feature>
<feature type="region of interest" description="Disordered" evidence="1">
    <location>
        <begin position="1"/>
        <end position="55"/>
    </location>
</feature>
<evidence type="ECO:0000313" key="2">
    <source>
        <dbReference type="EMBL" id="KAJ8994389.1"/>
    </source>
</evidence>